<reference evidence="2" key="1">
    <citation type="journal article" date="2022" name="Plant J.">
        <title>Strategies of tolerance reflected in two North American maple genomes.</title>
        <authorList>
            <person name="McEvoy S.L."/>
            <person name="Sezen U.U."/>
            <person name="Trouern-Trend A."/>
            <person name="McMahon S.M."/>
            <person name="Schaberg P.G."/>
            <person name="Yang J."/>
            <person name="Wegrzyn J.L."/>
            <person name="Swenson N.G."/>
        </authorList>
    </citation>
    <scope>NUCLEOTIDE SEQUENCE</scope>
    <source>
        <strain evidence="2">91603</strain>
    </source>
</reference>
<feature type="compositionally biased region" description="Pro residues" evidence="1">
    <location>
        <begin position="116"/>
        <end position="133"/>
    </location>
</feature>
<feature type="compositionally biased region" description="Polar residues" evidence="1">
    <location>
        <begin position="96"/>
        <end position="108"/>
    </location>
</feature>
<evidence type="ECO:0000256" key="1">
    <source>
        <dbReference type="SAM" id="MobiDB-lite"/>
    </source>
</evidence>
<comment type="caution">
    <text evidence="2">The sequence shown here is derived from an EMBL/GenBank/DDBJ whole genome shotgun (WGS) entry which is preliminary data.</text>
</comment>
<evidence type="ECO:0000313" key="3">
    <source>
        <dbReference type="Proteomes" id="UP001064489"/>
    </source>
</evidence>
<evidence type="ECO:0000313" key="2">
    <source>
        <dbReference type="EMBL" id="KAI9192480.1"/>
    </source>
</evidence>
<feature type="region of interest" description="Disordered" evidence="1">
    <location>
        <begin position="28"/>
        <end position="133"/>
    </location>
</feature>
<organism evidence="2 3">
    <name type="scientific">Acer negundo</name>
    <name type="common">Box elder</name>
    <dbReference type="NCBI Taxonomy" id="4023"/>
    <lineage>
        <taxon>Eukaryota</taxon>
        <taxon>Viridiplantae</taxon>
        <taxon>Streptophyta</taxon>
        <taxon>Embryophyta</taxon>
        <taxon>Tracheophyta</taxon>
        <taxon>Spermatophyta</taxon>
        <taxon>Magnoliopsida</taxon>
        <taxon>eudicotyledons</taxon>
        <taxon>Gunneridae</taxon>
        <taxon>Pentapetalae</taxon>
        <taxon>rosids</taxon>
        <taxon>malvids</taxon>
        <taxon>Sapindales</taxon>
        <taxon>Sapindaceae</taxon>
        <taxon>Hippocastanoideae</taxon>
        <taxon>Acereae</taxon>
        <taxon>Acer</taxon>
    </lineage>
</organism>
<proteinExistence type="predicted"/>
<sequence length="133" mass="13439">MVLIGSIGPAGSSSPSIVLPAAILLASPHVSSSPPSASPTANVGIPLGSSRPTHTPLLTPAKSQPSIPATLFTPPTARSPLSEMAARASRVRSIPRQVQGQSPVTSSLKPVDHSPVNPPPPLPPPHPIIPTTC</sequence>
<name>A0AAD5NYK6_ACENE</name>
<gene>
    <name evidence="2" type="ORF">LWI28_023486</name>
</gene>
<keyword evidence="3" id="KW-1185">Reference proteome</keyword>
<dbReference type="AlphaFoldDB" id="A0AAD5NYK6"/>
<feature type="compositionally biased region" description="Low complexity" evidence="1">
    <location>
        <begin position="28"/>
        <end position="39"/>
    </location>
</feature>
<dbReference type="Proteomes" id="UP001064489">
    <property type="component" value="Chromosome 6"/>
</dbReference>
<reference evidence="2" key="2">
    <citation type="submission" date="2023-02" db="EMBL/GenBank/DDBJ databases">
        <authorList>
            <person name="Swenson N.G."/>
            <person name="Wegrzyn J.L."/>
            <person name="Mcevoy S.L."/>
        </authorList>
    </citation>
    <scope>NUCLEOTIDE SEQUENCE</scope>
    <source>
        <strain evidence="2">91603</strain>
        <tissue evidence="2">Leaf</tissue>
    </source>
</reference>
<accession>A0AAD5NYK6</accession>
<protein>
    <submittedName>
        <fullName evidence="2">Uncharacterized protein</fullName>
    </submittedName>
</protein>
<dbReference type="EMBL" id="JAJSOW010000004">
    <property type="protein sequence ID" value="KAI9192480.1"/>
    <property type="molecule type" value="Genomic_DNA"/>
</dbReference>